<sequence length="231" mass="26047">MSDLGQRTRRGDPGLTARPGPPGVPGGWDIDFGSTRLVRDFRSTIVEVPGRGLVYKTRTLRAVEYAEIGEVLERLIGGVVDGFPEIIDFRLTQLAGERRLHLLVEHVDGISLAHRHNAAWDNEPSFTDWVRRRPIASRMGLVRQAERTIEHLHELGLHFPDFKTEQLMIRDGDRLCVVDIDGVVLRGGFVARMGLWHSPALPREPRSDDAADQRRMARVRHELIHGTHAEG</sequence>
<evidence type="ECO:0008006" key="4">
    <source>
        <dbReference type="Google" id="ProtNLM"/>
    </source>
</evidence>
<dbReference type="RefSeq" id="WP_184990703.1">
    <property type="nucleotide sequence ID" value="NZ_BOMK01000028.1"/>
</dbReference>
<reference evidence="2 3" key="1">
    <citation type="submission" date="2020-08" db="EMBL/GenBank/DDBJ databases">
        <title>Sequencing the genomes of 1000 actinobacteria strains.</title>
        <authorList>
            <person name="Klenk H.-P."/>
        </authorList>
    </citation>
    <scope>NUCLEOTIDE SEQUENCE [LARGE SCALE GENOMIC DNA]</scope>
    <source>
        <strain evidence="2 3">DSM 43149</strain>
    </source>
</reference>
<proteinExistence type="predicted"/>
<evidence type="ECO:0000256" key="1">
    <source>
        <dbReference type="SAM" id="MobiDB-lite"/>
    </source>
</evidence>
<protein>
    <recommendedName>
        <fullName evidence="4">Protein kinase domain-containing protein</fullName>
    </recommendedName>
</protein>
<keyword evidence="3" id="KW-1185">Reference proteome</keyword>
<dbReference type="Proteomes" id="UP000578112">
    <property type="component" value="Unassembled WGS sequence"/>
</dbReference>
<accession>A0A7W7HU21</accession>
<name>A0A7W7HU21_9ACTN</name>
<organism evidence="2 3">
    <name type="scientific">Actinoplanes digitatis</name>
    <dbReference type="NCBI Taxonomy" id="1868"/>
    <lineage>
        <taxon>Bacteria</taxon>
        <taxon>Bacillati</taxon>
        <taxon>Actinomycetota</taxon>
        <taxon>Actinomycetes</taxon>
        <taxon>Micromonosporales</taxon>
        <taxon>Micromonosporaceae</taxon>
        <taxon>Actinoplanes</taxon>
    </lineage>
</organism>
<dbReference type="InterPro" id="IPR011009">
    <property type="entry name" value="Kinase-like_dom_sf"/>
</dbReference>
<feature type="region of interest" description="Disordered" evidence="1">
    <location>
        <begin position="1"/>
        <end position="27"/>
    </location>
</feature>
<evidence type="ECO:0000313" key="3">
    <source>
        <dbReference type="Proteomes" id="UP000578112"/>
    </source>
</evidence>
<gene>
    <name evidence="2" type="ORF">BJ971_001280</name>
</gene>
<dbReference type="EMBL" id="JACHNH010000001">
    <property type="protein sequence ID" value="MBB4760724.1"/>
    <property type="molecule type" value="Genomic_DNA"/>
</dbReference>
<dbReference type="AlphaFoldDB" id="A0A7W7HU21"/>
<comment type="caution">
    <text evidence="2">The sequence shown here is derived from an EMBL/GenBank/DDBJ whole genome shotgun (WGS) entry which is preliminary data.</text>
</comment>
<evidence type="ECO:0000313" key="2">
    <source>
        <dbReference type="EMBL" id="MBB4760724.1"/>
    </source>
</evidence>
<dbReference type="SUPFAM" id="SSF56112">
    <property type="entry name" value="Protein kinase-like (PK-like)"/>
    <property type="match status" value="1"/>
</dbReference>